<dbReference type="GO" id="GO:0003677">
    <property type="term" value="F:DNA binding"/>
    <property type="evidence" value="ECO:0007669"/>
    <property type="project" value="UniProtKB-KW"/>
</dbReference>
<dbReference type="Gene3D" id="1.10.443.10">
    <property type="entry name" value="Intergrase catalytic core"/>
    <property type="match status" value="1"/>
</dbReference>
<protein>
    <recommendedName>
        <fullName evidence="3">Tyr recombinase domain-containing protein</fullName>
    </recommendedName>
</protein>
<name>A0A0F9ELV7_9ZZZZ</name>
<dbReference type="InterPro" id="IPR002104">
    <property type="entry name" value="Integrase_catalytic"/>
</dbReference>
<comment type="caution">
    <text evidence="4">The sequence shown here is derived from an EMBL/GenBank/DDBJ whole genome shotgun (WGS) entry which is preliminary data.</text>
</comment>
<evidence type="ECO:0000256" key="2">
    <source>
        <dbReference type="ARBA" id="ARBA00023172"/>
    </source>
</evidence>
<dbReference type="InterPro" id="IPR011010">
    <property type="entry name" value="DNA_brk_join_enz"/>
</dbReference>
<evidence type="ECO:0000313" key="4">
    <source>
        <dbReference type="EMBL" id="KKL45875.1"/>
    </source>
</evidence>
<dbReference type="PANTHER" id="PTHR30349">
    <property type="entry name" value="PHAGE INTEGRASE-RELATED"/>
    <property type="match status" value="1"/>
</dbReference>
<organism evidence="4">
    <name type="scientific">marine sediment metagenome</name>
    <dbReference type="NCBI Taxonomy" id="412755"/>
    <lineage>
        <taxon>unclassified sequences</taxon>
        <taxon>metagenomes</taxon>
        <taxon>ecological metagenomes</taxon>
    </lineage>
</organism>
<dbReference type="PANTHER" id="PTHR30349:SF41">
    <property type="entry name" value="INTEGRASE_RECOMBINASE PROTEIN MJ0367-RELATED"/>
    <property type="match status" value="1"/>
</dbReference>
<dbReference type="InterPro" id="IPR013762">
    <property type="entry name" value="Integrase-like_cat_sf"/>
</dbReference>
<keyword evidence="1" id="KW-0238">DNA-binding</keyword>
<dbReference type="GO" id="GO:0015074">
    <property type="term" value="P:DNA integration"/>
    <property type="evidence" value="ECO:0007669"/>
    <property type="project" value="InterPro"/>
</dbReference>
<gene>
    <name evidence="4" type="ORF">LCGC14_2351260</name>
</gene>
<sequence>MAKRNGRYLSPQEVGRLIEATDTPQDRALLEFLYGTAARVSEVVLVKVDDLDFTRRTVLLHGKAGDRVVPFGRKAAKALRAYLAGRQAGCLFLEHGHPLSTESLRRIVRKAGNQAGLEQVSPIVLRHSCAVALHEAGMNIRFVQALLGHSRAS</sequence>
<keyword evidence="2" id="KW-0233">DNA recombination</keyword>
<dbReference type="InterPro" id="IPR050090">
    <property type="entry name" value="Tyrosine_recombinase_XerCD"/>
</dbReference>
<dbReference type="GO" id="GO:0006310">
    <property type="term" value="P:DNA recombination"/>
    <property type="evidence" value="ECO:0007669"/>
    <property type="project" value="UniProtKB-KW"/>
</dbReference>
<dbReference type="EMBL" id="LAZR01034233">
    <property type="protein sequence ID" value="KKL45875.1"/>
    <property type="molecule type" value="Genomic_DNA"/>
</dbReference>
<evidence type="ECO:0000256" key="1">
    <source>
        <dbReference type="ARBA" id="ARBA00023125"/>
    </source>
</evidence>
<evidence type="ECO:0000259" key="3">
    <source>
        <dbReference type="PROSITE" id="PS51898"/>
    </source>
</evidence>
<proteinExistence type="predicted"/>
<reference evidence="4" key="1">
    <citation type="journal article" date="2015" name="Nature">
        <title>Complex archaea that bridge the gap between prokaryotes and eukaryotes.</title>
        <authorList>
            <person name="Spang A."/>
            <person name="Saw J.H."/>
            <person name="Jorgensen S.L."/>
            <person name="Zaremba-Niedzwiedzka K."/>
            <person name="Martijn J."/>
            <person name="Lind A.E."/>
            <person name="van Eijk R."/>
            <person name="Schleper C."/>
            <person name="Guy L."/>
            <person name="Ettema T.J."/>
        </authorList>
    </citation>
    <scope>NUCLEOTIDE SEQUENCE</scope>
</reference>
<dbReference type="AlphaFoldDB" id="A0A0F9ELV7"/>
<dbReference type="SUPFAM" id="SSF56349">
    <property type="entry name" value="DNA breaking-rejoining enzymes"/>
    <property type="match status" value="1"/>
</dbReference>
<feature type="domain" description="Tyr recombinase" evidence="3">
    <location>
        <begin position="4"/>
        <end position="153"/>
    </location>
</feature>
<dbReference type="Pfam" id="PF00589">
    <property type="entry name" value="Phage_integrase"/>
    <property type="match status" value="1"/>
</dbReference>
<accession>A0A0F9ELV7</accession>
<dbReference type="PROSITE" id="PS51898">
    <property type="entry name" value="TYR_RECOMBINASE"/>
    <property type="match status" value="1"/>
</dbReference>